<evidence type="ECO:0000313" key="10">
    <source>
        <dbReference type="EMBL" id="KAK3254892.1"/>
    </source>
</evidence>
<evidence type="ECO:0000256" key="2">
    <source>
        <dbReference type="ARBA" id="ARBA00022448"/>
    </source>
</evidence>
<dbReference type="SUPFAM" id="SSF52540">
    <property type="entry name" value="P-loop containing nucleoside triphosphate hydrolases"/>
    <property type="match status" value="1"/>
</dbReference>
<dbReference type="GO" id="GO:0140359">
    <property type="term" value="F:ABC-type transporter activity"/>
    <property type="evidence" value="ECO:0007669"/>
    <property type="project" value="InterPro"/>
</dbReference>
<evidence type="ECO:0000256" key="8">
    <source>
        <dbReference type="SAM" id="Phobius"/>
    </source>
</evidence>
<feature type="domain" description="ABC transporter" evidence="9">
    <location>
        <begin position="313"/>
        <end position="538"/>
    </location>
</feature>
<dbReference type="GO" id="GO:0005524">
    <property type="term" value="F:ATP binding"/>
    <property type="evidence" value="ECO:0007669"/>
    <property type="project" value="UniProtKB-KW"/>
</dbReference>
<evidence type="ECO:0000256" key="1">
    <source>
        <dbReference type="ARBA" id="ARBA00008575"/>
    </source>
</evidence>
<dbReference type="CDD" id="cd03223">
    <property type="entry name" value="ABCD_peroxisomal_ALDP"/>
    <property type="match status" value="1"/>
</dbReference>
<keyword evidence="11" id="KW-1185">Reference proteome</keyword>
<organism evidence="10 11">
    <name type="scientific">Cymbomonas tetramitiformis</name>
    <dbReference type="NCBI Taxonomy" id="36881"/>
    <lineage>
        <taxon>Eukaryota</taxon>
        <taxon>Viridiplantae</taxon>
        <taxon>Chlorophyta</taxon>
        <taxon>Pyramimonadophyceae</taxon>
        <taxon>Pyramimonadales</taxon>
        <taxon>Pyramimonadaceae</taxon>
        <taxon>Cymbomonas</taxon>
    </lineage>
</organism>
<accession>A0AAE0F896</accession>
<name>A0AAE0F896_9CHLO</name>
<feature type="transmembrane region" description="Helical" evidence="8">
    <location>
        <begin position="113"/>
        <end position="136"/>
    </location>
</feature>
<comment type="caution">
    <text evidence="10">The sequence shown here is derived from an EMBL/GenBank/DDBJ whole genome shotgun (WGS) entry which is preliminary data.</text>
</comment>
<dbReference type="PANTHER" id="PTHR11384">
    <property type="entry name" value="ATP-BINDING CASSETTE, SUB-FAMILY D MEMBER"/>
    <property type="match status" value="1"/>
</dbReference>
<dbReference type="SUPFAM" id="SSF90123">
    <property type="entry name" value="ABC transporter transmembrane region"/>
    <property type="match status" value="1"/>
</dbReference>
<evidence type="ECO:0000259" key="9">
    <source>
        <dbReference type="PROSITE" id="PS50893"/>
    </source>
</evidence>
<keyword evidence="5" id="KW-0067">ATP-binding</keyword>
<sequence length="538" mass="58766">MNVLNDLVDIRNPGFWWAFGRTIFRGPGGEGQMLGLKWRQRVMAAFHGEYFQAGAVYTAVKIEALPGVDQRLVQDLQQMTEIGAEVFFGTSAALSMPVLLFQALLFTRAAATVSWFAPAIVYAYTAASVGMLALIMSPVARATSAMQSAEASFRYVLARVREHCESIVFFGGEQAEKVEGERSFTELFRALQRWARAMWPVLFVQLSSIDIVNNVVINVVFALQTMYWLPGEKNEAWKTEALFVLNSLAVLGYLLSTVPYMFGKLGVFAGLVHRVSVLLELLASREHIAGVWRQQPTCKQPRQPDRPMEPRQIVLEDVAVYIPSSGRMLYTGVSLRVEAGRNVVITGPSGCGKTSLLRVMCGLWPALHGHVSVPPRVGVGMGAEAGAGRAGMLFLPQAPYLVQGASLRAQLLYPLPSPGPGGGDDGPEARLALEGALEAVGLGELVGALDSEERWEEVLSGGEQQRLALARLLYHRPHFAALDEATSALDTAMEARCLKACKNTGITLVSIAHRPSVITFHQRILQFQGDSTWAMHDI</sequence>
<dbReference type="PROSITE" id="PS00211">
    <property type="entry name" value="ABC_TRANSPORTER_1"/>
    <property type="match status" value="1"/>
</dbReference>
<dbReference type="PROSITE" id="PS50893">
    <property type="entry name" value="ABC_TRANSPORTER_2"/>
    <property type="match status" value="1"/>
</dbReference>
<dbReference type="EMBL" id="LGRX02023075">
    <property type="protein sequence ID" value="KAK3254892.1"/>
    <property type="molecule type" value="Genomic_DNA"/>
</dbReference>
<evidence type="ECO:0000256" key="6">
    <source>
        <dbReference type="ARBA" id="ARBA00022989"/>
    </source>
</evidence>
<proteinExistence type="inferred from homology"/>
<comment type="similarity">
    <text evidence="1">Belongs to the ABC transporter superfamily. ABCD family. Peroxisomal fatty acyl CoA transporter (TC 3.A.1.203) subfamily.</text>
</comment>
<dbReference type="InterPro" id="IPR027417">
    <property type="entry name" value="P-loop_NTPase"/>
</dbReference>
<dbReference type="Pfam" id="PF06472">
    <property type="entry name" value="ABC_membrane_2"/>
    <property type="match status" value="1"/>
</dbReference>
<dbReference type="InterPro" id="IPR003593">
    <property type="entry name" value="AAA+_ATPase"/>
</dbReference>
<dbReference type="InterPro" id="IPR011527">
    <property type="entry name" value="ABC1_TM_dom"/>
</dbReference>
<keyword evidence="6 8" id="KW-1133">Transmembrane helix</keyword>
<dbReference type="Pfam" id="PF00005">
    <property type="entry name" value="ABC_tran"/>
    <property type="match status" value="1"/>
</dbReference>
<feature type="transmembrane region" description="Helical" evidence="8">
    <location>
        <begin position="86"/>
        <end position="107"/>
    </location>
</feature>
<dbReference type="Gene3D" id="3.40.50.300">
    <property type="entry name" value="P-loop containing nucleotide triphosphate hydrolases"/>
    <property type="match status" value="1"/>
</dbReference>
<evidence type="ECO:0000256" key="4">
    <source>
        <dbReference type="ARBA" id="ARBA00022741"/>
    </source>
</evidence>
<protein>
    <recommendedName>
        <fullName evidence="9">ABC transporter domain-containing protein</fullName>
    </recommendedName>
</protein>
<dbReference type="Proteomes" id="UP001190700">
    <property type="component" value="Unassembled WGS sequence"/>
</dbReference>
<evidence type="ECO:0000256" key="5">
    <source>
        <dbReference type="ARBA" id="ARBA00022840"/>
    </source>
</evidence>
<evidence type="ECO:0000313" key="11">
    <source>
        <dbReference type="Proteomes" id="UP001190700"/>
    </source>
</evidence>
<dbReference type="AlphaFoldDB" id="A0AAE0F896"/>
<dbReference type="PANTHER" id="PTHR11384:SF59">
    <property type="entry name" value="LYSOSOMAL COBALAMIN TRANSPORTER ABCD4"/>
    <property type="match status" value="1"/>
</dbReference>
<dbReference type="InterPro" id="IPR003439">
    <property type="entry name" value="ABC_transporter-like_ATP-bd"/>
</dbReference>
<dbReference type="GO" id="GO:0016020">
    <property type="term" value="C:membrane"/>
    <property type="evidence" value="ECO:0007669"/>
    <property type="project" value="InterPro"/>
</dbReference>
<reference evidence="10 11" key="1">
    <citation type="journal article" date="2015" name="Genome Biol. Evol.">
        <title>Comparative Genomics of a Bacterivorous Green Alga Reveals Evolutionary Causalities and Consequences of Phago-Mixotrophic Mode of Nutrition.</title>
        <authorList>
            <person name="Burns J.A."/>
            <person name="Paasch A."/>
            <person name="Narechania A."/>
            <person name="Kim E."/>
        </authorList>
    </citation>
    <scope>NUCLEOTIDE SEQUENCE [LARGE SCALE GENOMIC DNA]</scope>
    <source>
        <strain evidence="10 11">PLY_AMNH</strain>
    </source>
</reference>
<feature type="transmembrane region" description="Helical" evidence="8">
    <location>
        <begin position="197"/>
        <end position="221"/>
    </location>
</feature>
<dbReference type="GO" id="GO:0016887">
    <property type="term" value="F:ATP hydrolysis activity"/>
    <property type="evidence" value="ECO:0007669"/>
    <property type="project" value="InterPro"/>
</dbReference>
<dbReference type="InterPro" id="IPR050835">
    <property type="entry name" value="ABC_transporter_sub-D"/>
</dbReference>
<keyword evidence="7 8" id="KW-0472">Membrane</keyword>
<dbReference type="InterPro" id="IPR036640">
    <property type="entry name" value="ABC1_TM_sf"/>
</dbReference>
<dbReference type="InterPro" id="IPR017871">
    <property type="entry name" value="ABC_transporter-like_CS"/>
</dbReference>
<evidence type="ECO:0000256" key="3">
    <source>
        <dbReference type="ARBA" id="ARBA00022692"/>
    </source>
</evidence>
<gene>
    <name evidence="10" type="ORF">CYMTET_35909</name>
</gene>
<evidence type="ECO:0000256" key="7">
    <source>
        <dbReference type="ARBA" id="ARBA00023136"/>
    </source>
</evidence>
<feature type="transmembrane region" description="Helical" evidence="8">
    <location>
        <begin position="241"/>
        <end position="262"/>
    </location>
</feature>
<keyword evidence="3 8" id="KW-0812">Transmembrane</keyword>
<keyword evidence="2" id="KW-0813">Transport</keyword>
<dbReference type="SMART" id="SM00382">
    <property type="entry name" value="AAA"/>
    <property type="match status" value="1"/>
</dbReference>
<keyword evidence="4" id="KW-0547">Nucleotide-binding</keyword>